<dbReference type="Gene3D" id="3.40.830.10">
    <property type="entry name" value="LigB-like"/>
    <property type="match status" value="1"/>
</dbReference>
<evidence type="ECO:0000313" key="3">
    <source>
        <dbReference type="Proteomes" id="UP001165368"/>
    </source>
</evidence>
<dbReference type="Proteomes" id="UP001165368">
    <property type="component" value="Unassembled WGS sequence"/>
</dbReference>
<dbReference type="Pfam" id="PF02900">
    <property type="entry name" value="LigB"/>
    <property type="match status" value="1"/>
</dbReference>
<reference evidence="2" key="1">
    <citation type="submission" date="2022-01" db="EMBL/GenBank/DDBJ databases">
        <authorList>
            <person name="Jo J.-H."/>
            <person name="Im W.-T."/>
        </authorList>
    </citation>
    <scope>NUCLEOTIDE SEQUENCE</scope>
    <source>
        <strain evidence="2">I2-34</strain>
    </source>
</reference>
<dbReference type="NCBIfam" id="NF009910">
    <property type="entry name" value="PRK13370.1-4"/>
    <property type="match status" value="1"/>
</dbReference>
<organism evidence="2 3">
    <name type="scientific">Arthrobacter hankyongi</name>
    <dbReference type="NCBI Taxonomy" id="2904801"/>
    <lineage>
        <taxon>Bacteria</taxon>
        <taxon>Bacillati</taxon>
        <taxon>Actinomycetota</taxon>
        <taxon>Actinomycetes</taxon>
        <taxon>Micrococcales</taxon>
        <taxon>Micrococcaceae</taxon>
        <taxon>Arthrobacter</taxon>
    </lineage>
</organism>
<name>A0ABS9L484_9MICC</name>
<proteinExistence type="predicted"/>
<feature type="domain" description="Extradiol ring-cleavage dioxygenase class III enzyme subunit B" evidence="1">
    <location>
        <begin position="6"/>
        <end position="287"/>
    </location>
</feature>
<gene>
    <name evidence="2" type="ORF">LVY72_05790</name>
</gene>
<dbReference type="InterPro" id="IPR004183">
    <property type="entry name" value="Xdiol_dOase_suB"/>
</dbReference>
<protein>
    <submittedName>
        <fullName evidence="2">3-carboxyethylcatechol 2,3-dioxygenase</fullName>
        <ecNumber evidence="2">1.13.11.16</ecNumber>
    </submittedName>
</protein>
<comment type="caution">
    <text evidence="2">The sequence shown here is derived from an EMBL/GenBank/DDBJ whole genome shotgun (WGS) entry which is preliminary data.</text>
</comment>
<keyword evidence="2" id="KW-0560">Oxidoreductase</keyword>
<dbReference type="EC" id="1.13.11.16" evidence="2"/>
<evidence type="ECO:0000259" key="1">
    <source>
        <dbReference type="Pfam" id="PF02900"/>
    </source>
</evidence>
<dbReference type="RefSeq" id="WP_237818615.1">
    <property type="nucleotide sequence ID" value="NZ_JAKLTQ010000002.1"/>
</dbReference>
<keyword evidence="3" id="KW-1185">Reference proteome</keyword>
<sequence>MTLAVAAMSHAPSFGNVDPGGGIFDEINTAINDVRTFVEEYAPDVTIALGPDHFNGVMYEMMPPFCVGAQANGVGDWGTAAGPLPVDGEVARELHRIILEDGIDVARSERLQVDHGVLQPLEFIYGHGFTNPIVPIFVNSVGLPLTPMNRVRLFGEAVGRAAGKLDKRVLILASGGLSHNPPIPVWDSAPDEVKERLVHSEMTPEQREVRESTMIENIRKFAEGKATTQPLNAAWDTEILDTFRGGDLTVVDSWTNEWFGREGGSGAHEVRTWIAAFSALATEGSYSLVVDRYWPVETWGAGFGVVAAITDGAA</sequence>
<dbReference type="SUPFAM" id="SSF53213">
    <property type="entry name" value="LigB-like"/>
    <property type="match status" value="1"/>
</dbReference>
<dbReference type="EMBL" id="JAKLTQ010000002">
    <property type="protein sequence ID" value="MCG2621426.1"/>
    <property type="molecule type" value="Genomic_DNA"/>
</dbReference>
<evidence type="ECO:0000313" key="2">
    <source>
        <dbReference type="EMBL" id="MCG2621426.1"/>
    </source>
</evidence>
<dbReference type="GO" id="GO:0047070">
    <property type="term" value="F:3-carboxyethylcatechol 2,3-dioxygenase activity"/>
    <property type="evidence" value="ECO:0007669"/>
    <property type="project" value="UniProtKB-EC"/>
</dbReference>
<accession>A0ABS9L484</accession>